<dbReference type="GO" id="GO:0003677">
    <property type="term" value="F:DNA binding"/>
    <property type="evidence" value="ECO:0007669"/>
    <property type="project" value="UniProtKB-KW"/>
</dbReference>
<dbReference type="Pfam" id="PF13377">
    <property type="entry name" value="Peripla_BP_3"/>
    <property type="match status" value="1"/>
</dbReference>
<reference evidence="7" key="1">
    <citation type="journal article" date="2019" name="Int. J. Syst. Evol. Microbiol.">
        <title>The Global Catalogue of Microorganisms (GCM) 10K type strain sequencing project: providing services to taxonomists for standard genome sequencing and annotation.</title>
        <authorList>
            <consortium name="The Broad Institute Genomics Platform"/>
            <consortium name="The Broad Institute Genome Sequencing Center for Infectious Disease"/>
            <person name="Wu L."/>
            <person name="Ma J."/>
        </authorList>
    </citation>
    <scope>NUCLEOTIDE SEQUENCE [LARGE SCALE GENOMIC DNA]</scope>
    <source>
        <strain evidence="7">JCM 9088</strain>
    </source>
</reference>
<evidence type="ECO:0000256" key="4">
    <source>
        <dbReference type="ARBA" id="ARBA00023163"/>
    </source>
</evidence>
<keyword evidence="7" id="KW-1185">Reference proteome</keyword>
<dbReference type="Pfam" id="PF00356">
    <property type="entry name" value="LacI"/>
    <property type="match status" value="1"/>
</dbReference>
<dbReference type="PROSITE" id="PS50932">
    <property type="entry name" value="HTH_LACI_2"/>
    <property type="match status" value="1"/>
</dbReference>
<gene>
    <name evidence="6" type="ORF">GCM10010446_65410</name>
</gene>
<dbReference type="Gene3D" id="3.40.50.2300">
    <property type="match status" value="2"/>
</dbReference>
<keyword evidence="2" id="KW-0805">Transcription regulation</keyword>
<dbReference type="PROSITE" id="PS00356">
    <property type="entry name" value="HTH_LACI_1"/>
    <property type="match status" value="1"/>
</dbReference>
<dbReference type="PANTHER" id="PTHR30146">
    <property type="entry name" value="LACI-RELATED TRANSCRIPTIONAL REPRESSOR"/>
    <property type="match status" value="1"/>
</dbReference>
<evidence type="ECO:0000256" key="3">
    <source>
        <dbReference type="ARBA" id="ARBA00023125"/>
    </source>
</evidence>
<evidence type="ECO:0000259" key="5">
    <source>
        <dbReference type="PROSITE" id="PS50932"/>
    </source>
</evidence>
<dbReference type="InterPro" id="IPR028082">
    <property type="entry name" value="Peripla_BP_I"/>
</dbReference>
<comment type="caution">
    <text evidence="6">The sequence shown here is derived from an EMBL/GenBank/DDBJ whole genome shotgun (WGS) entry which is preliminary data.</text>
</comment>
<evidence type="ECO:0000313" key="7">
    <source>
        <dbReference type="Proteomes" id="UP001500403"/>
    </source>
</evidence>
<organism evidence="6 7">
    <name type="scientific">Streptomyces enissocaesilis</name>
    <dbReference type="NCBI Taxonomy" id="332589"/>
    <lineage>
        <taxon>Bacteria</taxon>
        <taxon>Bacillati</taxon>
        <taxon>Actinomycetota</taxon>
        <taxon>Actinomycetes</taxon>
        <taxon>Kitasatosporales</taxon>
        <taxon>Streptomycetaceae</taxon>
        <taxon>Streptomyces</taxon>
        <taxon>Streptomyces rochei group</taxon>
    </lineage>
</organism>
<dbReference type="InterPro" id="IPR046335">
    <property type="entry name" value="LacI/GalR-like_sensor"/>
</dbReference>
<keyword evidence="3 6" id="KW-0238">DNA-binding</keyword>
<accession>A0ABP6K8A8</accession>
<name>A0ABP6K8A8_9ACTN</name>
<dbReference type="PANTHER" id="PTHR30146:SF148">
    <property type="entry name" value="HTH-TYPE TRANSCRIPTIONAL REPRESSOR PURR-RELATED"/>
    <property type="match status" value="1"/>
</dbReference>
<dbReference type="RefSeq" id="WP_344500404.1">
    <property type="nucleotide sequence ID" value="NZ_BAAAUD010000104.1"/>
</dbReference>
<keyword evidence="4" id="KW-0804">Transcription</keyword>
<evidence type="ECO:0000313" key="6">
    <source>
        <dbReference type="EMBL" id="GAA2971607.1"/>
    </source>
</evidence>
<feature type="domain" description="HTH lacI-type" evidence="5">
    <location>
        <begin position="6"/>
        <end position="62"/>
    </location>
</feature>
<dbReference type="Proteomes" id="UP001500403">
    <property type="component" value="Unassembled WGS sequence"/>
</dbReference>
<protein>
    <submittedName>
        <fullName evidence="6">LacI family DNA-binding transcriptional regulator</fullName>
    </submittedName>
</protein>
<dbReference type="SUPFAM" id="SSF53822">
    <property type="entry name" value="Periplasmic binding protein-like I"/>
    <property type="match status" value="1"/>
</dbReference>
<dbReference type="SUPFAM" id="SSF47413">
    <property type="entry name" value="lambda repressor-like DNA-binding domains"/>
    <property type="match status" value="1"/>
</dbReference>
<dbReference type="CDD" id="cd06288">
    <property type="entry name" value="PBP1_sucrose_transcription_regulator"/>
    <property type="match status" value="1"/>
</dbReference>
<dbReference type="InterPro" id="IPR000843">
    <property type="entry name" value="HTH_LacI"/>
</dbReference>
<evidence type="ECO:0000256" key="1">
    <source>
        <dbReference type="ARBA" id="ARBA00022491"/>
    </source>
</evidence>
<dbReference type="InterPro" id="IPR010982">
    <property type="entry name" value="Lambda_DNA-bd_dom_sf"/>
</dbReference>
<dbReference type="SMART" id="SM00354">
    <property type="entry name" value="HTH_LACI"/>
    <property type="match status" value="1"/>
</dbReference>
<dbReference type="Gene3D" id="1.10.260.40">
    <property type="entry name" value="lambda repressor-like DNA-binding domains"/>
    <property type="match status" value="1"/>
</dbReference>
<sequence>MPASRVTLADVARRAGVSRTTASFVMSDRTDMRISDEARQRVLAVAEELGYRPNLTARGLRTTVTRTIGLISDTIATTQFAGEVIHGALDTALAHDHLLFVVETSDDPAVEQRLIEGMLDRQVDALVYATMYTRVATPPPALDGRRVVLLNSLDETFDGPRVLPDELAGGRNAAAALVRAGHTDGIYSIGGRHLIPATPDGAWAGRLRMQGAEEVLAEAGLELSGTVECAWEAADGYAAVSGLLETGIRPRALICLTDRLTLGVYQALQQAGLRIPEDVSVVSFDDSALASWLRPGLTSVALPHYELGKAAVDLLLNGDQSRAVHRIDMPIRTRQSVAPPAADRS</sequence>
<dbReference type="EMBL" id="BAAAUD010000104">
    <property type="protein sequence ID" value="GAA2971607.1"/>
    <property type="molecule type" value="Genomic_DNA"/>
</dbReference>
<proteinExistence type="predicted"/>
<keyword evidence="1" id="KW-0678">Repressor</keyword>
<evidence type="ECO:0000256" key="2">
    <source>
        <dbReference type="ARBA" id="ARBA00023015"/>
    </source>
</evidence>
<dbReference type="CDD" id="cd01392">
    <property type="entry name" value="HTH_LacI"/>
    <property type="match status" value="1"/>
</dbReference>